<dbReference type="PANTHER" id="PTHR12066">
    <property type="entry name" value="TELOMERASE REVERSE TRANSCRIPTASE"/>
    <property type="match status" value="1"/>
</dbReference>
<evidence type="ECO:0000256" key="3">
    <source>
        <dbReference type="ARBA" id="ARBA00012493"/>
    </source>
</evidence>
<evidence type="ECO:0000256" key="12">
    <source>
        <dbReference type="ARBA" id="ARBA00023128"/>
    </source>
</evidence>
<dbReference type="Proteomes" id="UP001059893">
    <property type="component" value="Unassembled WGS sequence"/>
</dbReference>
<evidence type="ECO:0000256" key="7">
    <source>
        <dbReference type="ARBA" id="ARBA00022695"/>
    </source>
</evidence>
<keyword evidence="11 15" id="KW-0695">RNA-directed DNA polymerase</keyword>
<keyword evidence="8 15" id="KW-0479">Metal-binding</keyword>
<evidence type="ECO:0000256" key="2">
    <source>
        <dbReference type="ARBA" id="ARBA00008001"/>
    </source>
</evidence>
<gene>
    <name evidence="18" type="ORF">MCOR33_006884</name>
</gene>
<dbReference type="EMBL" id="JABSND010000132">
    <property type="protein sequence ID" value="KAI6296535.1"/>
    <property type="molecule type" value="Genomic_DNA"/>
</dbReference>
<evidence type="ECO:0000256" key="6">
    <source>
        <dbReference type="ARBA" id="ARBA00022679"/>
    </source>
</evidence>
<evidence type="ECO:0000256" key="9">
    <source>
        <dbReference type="ARBA" id="ARBA00022842"/>
    </source>
</evidence>
<reference evidence="18" key="1">
    <citation type="submission" date="2021-01" db="EMBL/GenBank/DDBJ databases">
        <title>Deciphering the adaptive evolutionary patterns associated with biogeogrpahic diversity in the finger millet blast pathogen Magnaporthe oryzae in Eastern Africa.</title>
        <authorList>
            <person name="Onyema G."/>
            <person name="Shittu T.A."/>
            <person name="Dodsworth S."/>
            <person name="Devilliers S."/>
            <person name="Muthumeenakshi S."/>
            <person name="Sreenivasaprasad S."/>
        </authorList>
    </citation>
    <scope>NUCLEOTIDE SEQUENCE</scope>
    <source>
        <strain evidence="18">D15/s37</strain>
    </source>
</reference>
<comment type="similarity">
    <text evidence="2 15">Belongs to the reverse transcriptase family. Telomerase subfamily.</text>
</comment>
<dbReference type="InterPro" id="IPR049139">
    <property type="entry name" value="TERT_C"/>
</dbReference>
<accession>A0ABQ8NHC7</accession>
<evidence type="ECO:0000256" key="5">
    <source>
        <dbReference type="ARBA" id="ARBA00022454"/>
    </source>
</evidence>
<dbReference type="PROSITE" id="PS50878">
    <property type="entry name" value="RT_POL"/>
    <property type="match status" value="1"/>
</dbReference>
<dbReference type="InterPro" id="IPR003545">
    <property type="entry name" value="Telomerase_RT"/>
</dbReference>
<dbReference type="EC" id="2.7.7.49" evidence="3 15"/>
<evidence type="ECO:0000256" key="16">
    <source>
        <dbReference type="SAM" id="MobiDB-lite"/>
    </source>
</evidence>
<evidence type="ECO:0000256" key="8">
    <source>
        <dbReference type="ARBA" id="ARBA00022723"/>
    </source>
</evidence>
<evidence type="ECO:0000256" key="10">
    <source>
        <dbReference type="ARBA" id="ARBA00022895"/>
    </source>
</evidence>
<keyword evidence="5 15" id="KW-0158">Chromosome</keyword>
<dbReference type="Pfam" id="PF21399">
    <property type="entry name" value="TERT_C"/>
    <property type="match status" value="1"/>
</dbReference>
<evidence type="ECO:0000256" key="4">
    <source>
        <dbReference type="ARBA" id="ARBA00016182"/>
    </source>
</evidence>
<dbReference type="InterPro" id="IPR021891">
    <property type="entry name" value="Telomerase_RBD"/>
</dbReference>
<feature type="domain" description="Reverse transcriptase" evidence="17">
    <location>
        <begin position="635"/>
        <end position="964"/>
    </location>
</feature>
<dbReference type="Pfam" id="PF12009">
    <property type="entry name" value="Telomerase_RBD"/>
    <property type="match status" value="1"/>
</dbReference>
<dbReference type="SUPFAM" id="SSF56672">
    <property type="entry name" value="DNA/RNA polymerases"/>
    <property type="match status" value="1"/>
</dbReference>
<evidence type="ECO:0000313" key="18">
    <source>
        <dbReference type="EMBL" id="KAI6296535.1"/>
    </source>
</evidence>
<comment type="catalytic activity">
    <reaction evidence="14 15">
        <text>DNA(n) + a 2'-deoxyribonucleoside 5'-triphosphate = DNA(n+1) + diphosphate</text>
        <dbReference type="Rhea" id="RHEA:22508"/>
        <dbReference type="Rhea" id="RHEA-COMP:17339"/>
        <dbReference type="Rhea" id="RHEA-COMP:17340"/>
        <dbReference type="ChEBI" id="CHEBI:33019"/>
        <dbReference type="ChEBI" id="CHEBI:61560"/>
        <dbReference type="ChEBI" id="CHEBI:173112"/>
        <dbReference type="EC" id="2.7.7.49"/>
    </reaction>
</comment>
<keyword evidence="10 15" id="KW-0779">Telomere</keyword>
<organism evidence="18 19">
    <name type="scientific">Pyricularia grisea</name>
    <name type="common">Crabgrass-specific blast fungus</name>
    <name type="synonym">Magnaporthe grisea</name>
    <dbReference type="NCBI Taxonomy" id="148305"/>
    <lineage>
        <taxon>Eukaryota</taxon>
        <taxon>Fungi</taxon>
        <taxon>Dikarya</taxon>
        <taxon>Ascomycota</taxon>
        <taxon>Pezizomycotina</taxon>
        <taxon>Sordariomycetes</taxon>
        <taxon>Sordariomycetidae</taxon>
        <taxon>Magnaporthales</taxon>
        <taxon>Pyriculariaceae</taxon>
        <taxon>Pyricularia</taxon>
    </lineage>
</organism>
<keyword evidence="6 15" id="KW-0808">Transferase</keyword>
<name>A0ABQ8NHC7_PYRGI</name>
<comment type="caution">
    <text evidence="18">The sequence shown here is derived from an EMBL/GenBank/DDBJ whole genome shotgun (WGS) entry which is preliminary data.</text>
</comment>
<dbReference type="Pfam" id="PF00078">
    <property type="entry name" value="RVT_1"/>
    <property type="match status" value="1"/>
</dbReference>
<dbReference type="PRINTS" id="PR01365">
    <property type="entry name" value="TELOMERASERT"/>
</dbReference>
<evidence type="ECO:0000256" key="15">
    <source>
        <dbReference type="RuleBase" id="RU365061"/>
    </source>
</evidence>
<evidence type="ECO:0000256" key="14">
    <source>
        <dbReference type="ARBA" id="ARBA00048173"/>
    </source>
</evidence>
<evidence type="ECO:0000256" key="1">
    <source>
        <dbReference type="ARBA" id="ARBA00004173"/>
    </source>
</evidence>
<protein>
    <recommendedName>
        <fullName evidence="4 15">Telomerase reverse transcriptase</fullName>
        <ecNumber evidence="3 15">2.7.7.49</ecNumber>
    </recommendedName>
    <alternativeName>
        <fullName evidence="15">Telomerase catalytic subunit</fullName>
    </alternativeName>
</protein>
<dbReference type="Gene3D" id="1.10.357.90">
    <property type="match status" value="1"/>
</dbReference>
<dbReference type="Gene3D" id="1.10.132.70">
    <property type="match status" value="1"/>
</dbReference>
<evidence type="ECO:0000256" key="13">
    <source>
        <dbReference type="ARBA" id="ARBA00023242"/>
    </source>
</evidence>
<keyword evidence="19" id="KW-1185">Reference proteome</keyword>
<proteinExistence type="inferred from homology"/>
<dbReference type="CDD" id="cd01648">
    <property type="entry name" value="TERT"/>
    <property type="match status" value="1"/>
</dbReference>
<comment type="subcellular location">
    <subcellularLocation>
        <location evidence="1">Mitochondrion</location>
    </subcellularLocation>
    <subcellularLocation>
        <location evidence="15">Nucleus</location>
    </subcellularLocation>
    <subcellularLocation>
        <location evidence="15">Chromosome</location>
        <location evidence="15">Telomere</location>
    </subcellularLocation>
</comment>
<dbReference type="InterPro" id="IPR043502">
    <property type="entry name" value="DNA/RNA_pol_sf"/>
</dbReference>
<dbReference type="PANTHER" id="PTHR12066:SF0">
    <property type="entry name" value="TELOMERASE REVERSE TRANSCRIPTASE"/>
    <property type="match status" value="1"/>
</dbReference>
<sequence>MLAASNMSKNNKKRRRRQDHGTEVTSDISCTRAAKKRKKGGRVGVLELDKQPHPAEFTHLVLSQYFPCLKTLREHLLSSLPSTSRIRRRKIAAVGDRVDDKDGAANKTLEAALAHLLDSTIVAASEERAALSDGRWEQWANFSQRGDESYVTLSDGVTKALFCQSEIVSFVIWSLFEREKKCGGWPRHLLCDGFSRGPASRANGYIGLAAADAVPGIFVTQPNPRVKALKSSPWPELLSMLGQAGEKMMIDLLLDHSIFVKVPTGNENYYQLTGRPITNLEPITATKPRDPSKVHGGQKSAVEIVFVRSRMLYSRAALNARGAVHFGLRHIHVLNRYPAVSDTEKVRKGGDGEPGDVARQEEMRGNTIHCMMYLFPRQFGLHNAFTSVVDHTQTSQRFQDYTLREEEIQQKYKGLSPGHVSIPKRLRGAPFHLVEKMQILHRRCSYSALLKHYCPVSPTDDIVASLRDGATRDQHALILDLATPAAHVSAYCQAVLSRLVPDKFWGDGQTRVANKQVFLKHVHHFVKLRRFETMNLHELSQGLKINQIEWLAPPELACQKASQSDRRKRVEIFQEFLYYLFDSILIPLIRSNFYVTESNTNRSQLFFFRHDVWRQVAEPFMAVLKASMYEEINTGEAQRILASRDLNFSQVRLLPKGSSMRPITNLRRRTLAQGSKKTLGASINTILGPAHTMLKYEKTKDPSRLGSAIFSVGDIYSRLKAFKERVGTSSRRFYFAKVDVKAAFDTIPQSAVLQLISDIPTHGQYNLIKHVEVERATGDPCAPGKLAKRWRSYARGIGDHVTFMDVLATQIARNKNNAVYFESVFQKVHSTIDLMNLITSHIRQNLVRIGKKFYRQKNGIPQGSILSSLLCNYFYADLERKKLSFLQSDDCLLLRLIDDFLLITLDVSKAKQFVQVMHAGVPEYGVTVNPSKSLVNFDLACQEVKVPKPGPGRSIGFPYCGTLISCSSLDVSKDRRDLAAPRALTVDFSRHQGSNFQRKVLNAFKIQSHLMFFDSTHNSRRTVMANLFGALAETARKMWAYARAMPLGRRPRTHVVLQTVATLIDVAYALLASRSRRDRFPGYQCGISKKLVKWLSLHAFRRVLAKRQAGYGQVLSWLDTEIRKLNVKGKLPACNV</sequence>
<dbReference type="InterPro" id="IPR000477">
    <property type="entry name" value="RT_dom"/>
</dbReference>
<keyword evidence="9 15" id="KW-0460">Magnesium</keyword>
<comment type="function">
    <text evidence="15">Telomerase is a ribonucleoprotein enzyme essential for the replication of chromosome termini in most eukaryotes. It elongates telomeres. It is a reverse transcriptase that adds simple sequence repeats to chromosome ends by copying a template sequence within the RNA component of the enzyme.</text>
</comment>
<evidence type="ECO:0000256" key="11">
    <source>
        <dbReference type="ARBA" id="ARBA00022918"/>
    </source>
</evidence>
<feature type="region of interest" description="Disordered" evidence="16">
    <location>
        <begin position="1"/>
        <end position="36"/>
    </location>
</feature>
<evidence type="ECO:0000259" key="17">
    <source>
        <dbReference type="PROSITE" id="PS50878"/>
    </source>
</evidence>
<evidence type="ECO:0000313" key="19">
    <source>
        <dbReference type="Proteomes" id="UP001059893"/>
    </source>
</evidence>
<keyword evidence="13 15" id="KW-0539">Nucleus</keyword>
<keyword evidence="7 15" id="KW-0548">Nucleotidyltransferase</keyword>
<dbReference type="SMART" id="SM00975">
    <property type="entry name" value="Telomerase_RBD"/>
    <property type="match status" value="1"/>
</dbReference>
<keyword evidence="12" id="KW-0496">Mitochondrion</keyword>